<sequence>MDVAAHLSHGGGPPPALVFLRPDRRPSPSGHTAEAAVAGARCSRHGRLTVAGTLEPGVRHGGAVPPPDPQDLFFEPIFATIDTHTAARTTSTISTSRSLSAKPRR</sequence>
<evidence type="ECO:0000313" key="2">
    <source>
        <dbReference type="EMBL" id="GIH42462.1"/>
    </source>
</evidence>
<evidence type="ECO:0000256" key="1">
    <source>
        <dbReference type="SAM" id="MobiDB-lite"/>
    </source>
</evidence>
<feature type="region of interest" description="Disordered" evidence="1">
    <location>
        <begin position="86"/>
        <end position="105"/>
    </location>
</feature>
<evidence type="ECO:0000313" key="3">
    <source>
        <dbReference type="Proteomes" id="UP000603904"/>
    </source>
</evidence>
<dbReference type="EMBL" id="BOOC01000030">
    <property type="protein sequence ID" value="GIH42462.1"/>
    <property type="molecule type" value="Genomic_DNA"/>
</dbReference>
<comment type="caution">
    <text evidence="2">The sequence shown here is derived from an EMBL/GenBank/DDBJ whole genome shotgun (WGS) entry which is preliminary data.</text>
</comment>
<dbReference type="Proteomes" id="UP000603904">
    <property type="component" value="Unassembled WGS sequence"/>
</dbReference>
<reference evidence="2 3" key="1">
    <citation type="submission" date="2021-01" db="EMBL/GenBank/DDBJ databases">
        <title>Whole genome shotgun sequence of Microbispora corallina NBRC 16416.</title>
        <authorList>
            <person name="Komaki H."/>
            <person name="Tamura T."/>
        </authorList>
    </citation>
    <scope>NUCLEOTIDE SEQUENCE [LARGE SCALE GENOMIC DNA]</scope>
    <source>
        <strain evidence="2 3">NBRC 16416</strain>
    </source>
</reference>
<organism evidence="2 3">
    <name type="scientific">Microbispora corallina</name>
    <dbReference type="NCBI Taxonomy" id="83302"/>
    <lineage>
        <taxon>Bacteria</taxon>
        <taxon>Bacillati</taxon>
        <taxon>Actinomycetota</taxon>
        <taxon>Actinomycetes</taxon>
        <taxon>Streptosporangiales</taxon>
        <taxon>Streptosporangiaceae</taxon>
        <taxon>Microbispora</taxon>
    </lineage>
</organism>
<proteinExistence type="predicted"/>
<protein>
    <submittedName>
        <fullName evidence="2">Uncharacterized protein</fullName>
    </submittedName>
</protein>
<accession>A0ABQ4G5V5</accession>
<gene>
    <name evidence="2" type="ORF">Mco01_54620</name>
</gene>
<name>A0ABQ4G5V5_9ACTN</name>
<feature type="region of interest" description="Disordered" evidence="1">
    <location>
        <begin position="1"/>
        <end position="40"/>
    </location>
</feature>
<keyword evidence="3" id="KW-1185">Reference proteome</keyword>